<gene>
    <name evidence="1" type="ORF">GCM10007879_08150</name>
</gene>
<evidence type="ECO:0000313" key="1">
    <source>
        <dbReference type="EMBL" id="GLQ16566.1"/>
    </source>
</evidence>
<evidence type="ECO:0008006" key="3">
    <source>
        <dbReference type="Google" id="ProtNLM"/>
    </source>
</evidence>
<dbReference type="CDD" id="cd00090">
    <property type="entry name" value="HTH_ARSR"/>
    <property type="match status" value="1"/>
</dbReference>
<dbReference type="Gene3D" id="1.10.10.10">
    <property type="entry name" value="Winged helix-like DNA-binding domain superfamily/Winged helix DNA-binding domain"/>
    <property type="match status" value="1"/>
</dbReference>
<accession>A0ABQ5UQD1</accession>
<reference evidence="1" key="1">
    <citation type="journal article" date="2014" name="Int. J. Syst. Evol. Microbiol.">
        <title>Complete genome of a new Firmicutes species belonging to the dominant human colonic microbiota ('Ruminococcus bicirculans') reveals two chromosomes and a selective capacity to utilize plant glucans.</title>
        <authorList>
            <consortium name="NISC Comparative Sequencing Program"/>
            <person name="Wegmann U."/>
            <person name="Louis P."/>
            <person name="Goesmann A."/>
            <person name="Henrissat B."/>
            <person name="Duncan S.H."/>
            <person name="Flint H.J."/>
        </authorList>
    </citation>
    <scope>NUCLEOTIDE SEQUENCE</scope>
    <source>
        <strain evidence="1">NBRC 107169</strain>
    </source>
</reference>
<evidence type="ECO:0000313" key="2">
    <source>
        <dbReference type="Proteomes" id="UP001161405"/>
    </source>
</evidence>
<reference evidence="1" key="2">
    <citation type="submission" date="2023-01" db="EMBL/GenBank/DDBJ databases">
        <title>Draft genome sequence of Maritalea porphyrae strain NBRC 107169.</title>
        <authorList>
            <person name="Sun Q."/>
            <person name="Mori K."/>
        </authorList>
    </citation>
    <scope>NUCLEOTIDE SEQUENCE</scope>
    <source>
        <strain evidence="1">NBRC 107169</strain>
    </source>
</reference>
<sequence>MSNAPFQDVTQKFVLSEPAQLRALGAPTSRLVFQGLLQLGQGSIKEVAALIGKTPHALYHHMDKLVAVGLVLENGERRSGARIEKLYRPVAHLLETDPSNRDRDYLEAVADNAAAGYRQAERELRRALLSGEAHIGTDKKNALALQFSVPLNAQQRQDLVHRIEALVEDFTSGLDMDENGQHYLVTLGLSPEPNK</sequence>
<dbReference type="InterPro" id="IPR036390">
    <property type="entry name" value="WH_DNA-bd_sf"/>
</dbReference>
<dbReference type="SUPFAM" id="SSF46785">
    <property type="entry name" value="Winged helix' DNA-binding domain"/>
    <property type="match status" value="1"/>
</dbReference>
<name>A0ABQ5UQD1_9HYPH</name>
<dbReference type="InterPro" id="IPR036388">
    <property type="entry name" value="WH-like_DNA-bd_sf"/>
</dbReference>
<dbReference type="EMBL" id="BSNI01000002">
    <property type="protein sequence ID" value="GLQ16566.1"/>
    <property type="molecule type" value="Genomic_DNA"/>
</dbReference>
<keyword evidence="2" id="KW-1185">Reference proteome</keyword>
<protein>
    <recommendedName>
        <fullName evidence="3">ArsR family transcriptional regulator</fullName>
    </recommendedName>
</protein>
<dbReference type="Proteomes" id="UP001161405">
    <property type="component" value="Unassembled WGS sequence"/>
</dbReference>
<comment type="caution">
    <text evidence="1">The sequence shown here is derived from an EMBL/GenBank/DDBJ whole genome shotgun (WGS) entry which is preliminary data.</text>
</comment>
<organism evidence="1 2">
    <name type="scientific">Maritalea porphyrae</name>
    <dbReference type="NCBI Taxonomy" id="880732"/>
    <lineage>
        <taxon>Bacteria</taxon>
        <taxon>Pseudomonadati</taxon>
        <taxon>Pseudomonadota</taxon>
        <taxon>Alphaproteobacteria</taxon>
        <taxon>Hyphomicrobiales</taxon>
        <taxon>Devosiaceae</taxon>
        <taxon>Maritalea</taxon>
    </lineage>
</organism>
<dbReference type="InterPro" id="IPR011991">
    <property type="entry name" value="ArsR-like_HTH"/>
</dbReference>
<dbReference type="RefSeq" id="WP_284362221.1">
    <property type="nucleotide sequence ID" value="NZ_BSNI01000002.1"/>
</dbReference>
<proteinExistence type="predicted"/>